<dbReference type="PANTHER" id="PTHR46401:SF2">
    <property type="entry name" value="GLYCOSYLTRANSFERASE WBBK-RELATED"/>
    <property type="match status" value="1"/>
</dbReference>
<dbReference type="SUPFAM" id="SSF53756">
    <property type="entry name" value="UDP-Glycosyltransferase/glycogen phosphorylase"/>
    <property type="match status" value="1"/>
</dbReference>
<protein>
    <recommendedName>
        <fullName evidence="4">Glycosyltransferase subfamily 4-like N-terminal domain-containing protein</fullName>
    </recommendedName>
</protein>
<accession>A0A177NHX7</accession>
<evidence type="ECO:0000313" key="3">
    <source>
        <dbReference type="Proteomes" id="UP000077628"/>
    </source>
</evidence>
<dbReference type="STRING" id="702114.A1355_08400"/>
<evidence type="ECO:0000313" key="2">
    <source>
        <dbReference type="EMBL" id="OAI17184.1"/>
    </source>
</evidence>
<keyword evidence="1" id="KW-0808">Transferase</keyword>
<name>A0A177NHX7_9GAMM</name>
<proteinExistence type="predicted"/>
<reference evidence="3" key="1">
    <citation type="submission" date="2016-03" db="EMBL/GenBank/DDBJ databases">
        <authorList>
            <person name="Heylen K."/>
            <person name="De Vos P."/>
            <person name="Vekeman B."/>
        </authorList>
    </citation>
    <scope>NUCLEOTIDE SEQUENCE [LARGE SCALE GENOMIC DNA]</scope>
    <source>
        <strain evidence="3">R-45383</strain>
    </source>
</reference>
<sequence>MEWHGFDAGRLIVPGLPRYFANTFLLIKQFEPDILLGSSDCLHAVITALFAKLFKIPYYLDLYDNYESFGLAKLPGLLSLYRLAIRNAEGISCVSEPLSNFIRQRYQHHNVITLESTIAGNDFFPQNKTLCRQHLNLPAHAKLIGLAGSLDKNRGVDLLYAGFLQLADNDSSVHLVLAGPTDPSCPIPNHPRVHYLGLLPHRQINGFYSALDLAMICLRDSEFGRYAFPQKTYEILATETPILATNVGAVGQTFRDHPECLYTQDDLADFCNKASYLLNSGYTVRLPIPSWADQARRLIEWINS</sequence>
<gene>
    <name evidence="2" type="ORF">A1355_08400</name>
</gene>
<organism evidence="2 3">
    <name type="scientific">Methylomonas koyamae</name>
    <dbReference type="NCBI Taxonomy" id="702114"/>
    <lineage>
        <taxon>Bacteria</taxon>
        <taxon>Pseudomonadati</taxon>
        <taxon>Pseudomonadota</taxon>
        <taxon>Gammaproteobacteria</taxon>
        <taxon>Methylococcales</taxon>
        <taxon>Methylococcaceae</taxon>
        <taxon>Methylomonas</taxon>
    </lineage>
</organism>
<dbReference type="Pfam" id="PF13692">
    <property type="entry name" value="Glyco_trans_1_4"/>
    <property type="match status" value="1"/>
</dbReference>
<keyword evidence="3" id="KW-1185">Reference proteome</keyword>
<comment type="caution">
    <text evidence="2">The sequence shown here is derived from an EMBL/GenBank/DDBJ whole genome shotgun (WGS) entry which is preliminary data.</text>
</comment>
<dbReference type="PANTHER" id="PTHR46401">
    <property type="entry name" value="GLYCOSYLTRANSFERASE WBBK-RELATED"/>
    <property type="match status" value="1"/>
</dbReference>
<dbReference type="Proteomes" id="UP000077628">
    <property type="component" value="Unassembled WGS sequence"/>
</dbReference>
<dbReference type="GO" id="GO:0009103">
    <property type="term" value="P:lipopolysaccharide biosynthetic process"/>
    <property type="evidence" value="ECO:0007669"/>
    <property type="project" value="TreeGrafter"/>
</dbReference>
<evidence type="ECO:0008006" key="4">
    <source>
        <dbReference type="Google" id="ProtNLM"/>
    </source>
</evidence>
<dbReference type="EMBL" id="LUUK01000179">
    <property type="protein sequence ID" value="OAI17184.1"/>
    <property type="molecule type" value="Genomic_DNA"/>
</dbReference>
<dbReference type="GO" id="GO:0016757">
    <property type="term" value="F:glycosyltransferase activity"/>
    <property type="evidence" value="ECO:0007669"/>
    <property type="project" value="TreeGrafter"/>
</dbReference>
<dbReference type="AlphaFoldDB" id="A0A177NHX7"/>
<evidence type="ECO:0000256" key="1">
    <source>
        <dbReference type="ARBA" id="ARBA00022679"/>
    </source>
</evidence>
<dbReference type="Gene3D" id="3.40.50.2000">
    <property type="entry name" value="Glycogen Phosphorylase B"/>
    <property type="match status" value="2"/>
</dbReference>